<name>A0A4T0BR94_AURPU</name>
<sequence length="495" mass="57006">MSDGYSDDGLLAYKTPYPPSLPANEPNWEQSKAYGSRRTATGFAVRKLNFNDPTGQGKFKNADWPFEQRLGYPSTREGWHPLIFKYGLQVLDAAGFINFETTKPHTYNPKGYWESKRNMSGTLAERIHPVLRKEMWHLFTDEEYKTITPALLLATAILDDPVMLCLFYALSRPTDQLTTFEDPHLGTCKKLNIPATLTEQEQWEVHEELCAMREWTSFRWDNSQIFVDSGSLAATTPDCALGRDIPASGPNEEDKLLTIDSETRRSTIGMSVEFYHAMYLYQERIHDFNAVMYGAMNAASVPEDHKIKHIDLVSAFKRTNLTFATTIVHEFMHAFNLAHYKRPLGDAGIKVPHEPWLNDNRSNELGWATTQYLFGGSMNATAFYDPSSGPHMKRHSEIYIPFGLWFEERWDQWRMTSDVEHVRTENWELFHRFPFTVYPIPQEYVHDLTTGETWEERVPRDGLQAALRLPKLHEWAVKLNPGNNIMNPLEGITIA</sequence>
<dbReference type="AlphaFoldDB" id="A0A4T0BR94"/>
<reference evidence="1 2" key="1">
    <citation type="submission" date="2018-10" db="EMBL/GenBank/DDBJ databases">
        <title>Fifty Aureobasidium pullulans genomes reveal a recombining polyextremotolerant generalist.</title>
        <authorList>
            <person name="Gostincar C."/>
            <person name="Turk M."/>
            <person name="Zajc J."/>
            <person name="Gunde-Cimerman N."/>
        </authorList>
    </citation>
    <scope>NUCLEOTIDE SEQUENCE [LARGE SCALE GENOMIC DNA]</scope>
    <source>
        <strain evidence="1 2">EXF-1645</strain>
    </source>
</reference>
<comment type="caution">
    <text evidence="1">The sequence shown here is derived from an EMBL/GenBank/DDBJ whole genome shotgun (WGS) entry which is preliminary data.</text>
</comment>
<accession>A0A4T0BR94</accession>
<proteinExistence type="predicted"/>
<evidence type="ECO:0000313" key="1">
    <source>
        <dbReference type="EMBL" id="TIA34704.1"/>
    </source>
</evidence>
<dbReference type="Proteomes" id="UP000308724">
    <property type="component" value="Unassembled WGS sequence"/>
</dbReference>
<evidence type="ECO:0000313" key="2">
    <source>
        <dbReference type="Proteomes" id="UP000308724"/>
    </source>
</evidence>
<gene>
    <name evidence="1" type="ORF">D6C78_06657</name>
</gene>
<organism evidence="1 2">
    <name type="scientific">Aureobasidium pullulans</name>
    <name type="common">Black yeast</name>
    <name type="synonym">Pullularia pullulans</name>
    <dbReference type="NCBI Taxonomy" id="5580"/>
    <lineage>
        <taxon>Eukaryota</taxon>
        <taxon>Fungi</taxon>
        <taxon>Dikarya</taxon>
        <taxon>Ascomycota</taxon>
        <taxon>Pezizomycotina</taxon>
        <taxon>Dothideomycetes</taxon>
        <taxon>Dothideomycetidae</taxon>
        <taxon>Dothideales</taxon>
        <taxon>Saccotheciaceae</taxon>
        <taxon>Aureobasidium</taxon>
    </lineage>
</organism>
<dbReference type="EMBL" id="QZBZ01000151">
    <property type="protein sequence ID" value="TIA34704.1"/>
    <property type="molecule type" value="Genomic_DNA"/>
</dbReference>
<protein>
    <submittedName>
        <fullName evidence="1">Uncharacterized protein</fullName>
    </submittedName>
</protein>